<proteinExistence type="predicted"/>
<keyword evidence="1" id="KW-0812">Transmembrane</keyword>
<evidence type="ECO:0000256" key="1">
    <source>
        <dbReference type="SAM" id="Phobius"/>
    </source>
</evidence>
<dbReference type="Proteomes" id="UP000784294">
    <property type="component" value="Unassembled WGS sequence"/>
</dbReference>
<accession>A0A3S5AQM2</accession>
<dbReference type="EMBL" id="CAAALY010104867">
    <property type="protein sequence ID" value="VEL29632.1"/>
    <property type="molecule type" value="Genomic_DNA"/>
</dbReference>
<protein>
    <submittedName>
        <fullName evidence="2">Uncharacterized protein</fullName>
    </submittedName>
</protein>
<organism evidence="2 3">
    <name type="scientific">Protopolystoma xenopodis</name>
    <dbReference type="NCBI Taxonomy" id="117903"/>
    <lineage>
        <taxon>Eukaryota</taxon>
        <taxon>Metazoa</taxon>
        <taxon>Spiralia</taxon>
        <taxon>Lophotrochozoa</taxon>
        <taxon>Platyhelminthes</taxon>
        <taxon>Monogenea</taxon>
        <taxon>Polyopisthocotylea</taxon>
        <taxon>Polystomatidea</taxon>
        <taxon>Polystomatidae</taxon>
        <taxon>Protopolystoma</taxon>
    </lineage>
</organism>
<feature type="transmembrane region" description="Helical" evidence="1">
    <location>
        <begin position="74"/>
        <end position="95"/>
    </location>
</feature>
<evidence type="ECO:0000313" key="2">
    <source>
        <dbReference type="EMBL" id="VEL29632.1"/>
    </source>
</evidence>
<gene>
    <name evidence="2" type="ORF">PXEA_LOCUS23072</name>
</gene>
<keyword evidence="1" id="KW-1133">Transmembrane helix</keyword>
<reference evidence="2" key="1">
    <citation type="submission" date="2018-11" db="EMBL/GenBank/DDBJ databases">
        <authorList>
            <consortium name="Pathogen Informatics"/>
        </authorList>
    </citation>
    <scope>NUCLEOTIDE SEQUENCE</scope>
</reference>
<sequence length="112" mass="12931">MPTPNRPVPSRLPPHPHEEWDRAGGIDRFRCDYVSSYQNLFQMHVDLRGEYMFAACLDDHICTRSLSLSLYPSAPMTLLATCLSLCVFACMLVWWRGEFGVNLLEAFQFESR</sequence>
<comment type="caution">
    <text evidence="2">The sequence shown here is derived from an EMBL/GenBank/DDBJ whole genome shotgun (WGS) entry which is preliminary data.</text>
</comment>
<keyword evidence="3" id="KW-1185">Reference proteome</keyword>
<evidence type="ECO:0000313" key="3">
    <source>
        <dbReference type="Proteomes" id="UP000784294"/>
    </source>
</evidence>
<dbReference type="AlphaFoldDB" id="A0A3S5AQM2"/>
<keyword evidence="1" id="KW-0472">Membrane</keyword>
<name>A0A3S5AQM2_9PLAT</name>